<sequence>MGAEFSQPEASQQQQQQLLQPQQQQQLQPQQQQQQLQPQQQKQQQQQQQQQKSQQKQPQPQLQTLSNEQTSRGGWILSPQREAKPSAKNTREVVKPSGSQSLTPVKPVKEASFPHNYEEILKDADLPVDKSSRDKLCDQLYAGVFLDHKTKKYWLDKKSNANCFMLYAKALSITWAENQNYWKWLPQKEASGTVTEVAELKRVCWLEVHGKFDTRKLSPGILYEVSFVVMLKDPAQGWEVPVNVRLVLPGGKKQEHKEKLIEKLRMREIEIPVGEFVASGDNAGEMEFSLYEYEGGMWKQGLVIEGVAIKPKN</sequence>
<evidence type="ECO:0000256" key="1">
    <source>
        <dbReference type="SAM" id="MobiDB-lite"/>
    </source>
</evidence>
<evidence type="ECO:0000313" key="2">
    <source>
        <dbReference type="EMBL" id="CAL0313605.1"/>
    </source>
</evidence>
<dbReference type="EMBL" id="CAXHTB010000010">
    <property type="protein sequence ID" value="CAL0313605.1"/>
    <property type="molecule type" value="Genomic_DNA"/>
</dbReference>
<feature type="region of interest" description="Disordered" evidence="1">
    <location>
        <begin position="1"/>
        <end position="109"/>
    </location>
</feature>
<feature type="compositionally biased region" description="Low complexity" evidence="1">
    <location>
        <begin position="12"/>
        <end position="63"/>
    </location>
</feature>
<organism evidence="2 3">
    <name type="scientific">Lupinus luteus</name>
    <name type="common">European yellow lupine</name>
    <dbReference type="NCBI Taxonomy" id="3873"/>
    <lineage>
        <taxon>Eukaryota</taxon>
        <taxon>Viridiplantae</taxon>
        <taxon>Streptophyta</taxon>
        <taxon>Embryophyta</taxon>
        <taxon>Tracheophyta</taxon>
        <taxon>Spermatophyta</taxon>
        <taxon>Magnoliopsida</taxon>
        <taxon>eudicotyledons</taxon>
        <taxon>Gunneridae</taxon>
        <taxon>Pentapetalae</taxon>
        <taxon>rosids</taxon>
        <taxon>fabids</taxon>
        <taxon>Fabales</taxon>
        <taxon>Fabaceae</taxon>
        <taxon>Papilionoideae</taxon>
        <taxon>50 kb inversion clade</taxon>
        <taxon>genistoids sensu lato</taxon>
        <taxon>core genistoids</taxon>
        <taxon>Genisteae</taxon>
        <taxon>Lupinus</taxon>
    </lineage>
</organism>
<comment type="caution">
    <text evidence="2">The sequence shown here is derived from an EMBL/GenBank/DDBJ whole genome shotgun (WGS) entry which is preliminary data.</text>
</comment>
<dbReference type="Proteomes" id="UP001497480">
    <property type="component" value="Unassembled WGS sequence"/>
</dbReference>
<proteinExistence type="predicted"/>
<dbReference type="PANTHER" id="PTHR48478:SF1">
    <property type="entry name" value="LECTIN-LIKE"/>
    <property type="match status" value="1"/>
</dbReference>
<dbReference type="Pfam" id="PF14299">
    <property type="entry name" value="PP2"/>
    <property type="match status" value="1"/>
</dbReference>
<keyword evidence="3" id="KW-1185">Reference proteome</keyword>
<name>A0AAV1WW13_LUPLU</name>
<dbReference type="InterPro" id="IPR052147">
    <property type="entry name" value="PP2-like/Lectin"/>
</dbReference>
<dbReference type="AlphaFoldDB" id="A0AAV1WW13"/>
<evidence type="ECO:0000313" key="3">
    <source>
        <dbReference type="Proteomes" id="UP001497480"/>
    </source>
</evidence>
<protein>
    <submittedName>
        <fullName evidence="2">Uncharacterized protein</fullName>
    </submittedName>
</protein>
<dbReference type="InterPro" id="IPR025886">
    <property type="entry name" value="PP2-like"/>
</dbReference>
<dbReference type="GO" id="GO:0030246">
    <property type="term" value="F:carbohydrate binding"/>
    <property type="evidence" value="ECO:0007669"/>
    <property type="project" value="InterPro"/>
</dbReference>
<accession>A0AAV1WW13</accession>
<dbReference type="PANTHER" id="PTHR48478">
    <property type="entry name" value="LECTIN-LIKE"/>
    <property type="match status" value="1"/>
</dbReference>
<reference evidence="2 3" key="1">
    <citation type="submission" date="2024-03" db="EMBL/GenBank/DDBJ databases">
        <authorList>
            <person name="Martinez-Hernandez J."/>
        </authorList>
    </citation>
    <scope>NUCLEOTIDE SEQUENCE [LARGE SCALE GENOMIC DNA]</scope>
</reference>
<feature type="compositionally biased region" description="Basic and acidic residues" evidence="1">
    <location>
        <begin position="81"/>
        <end position="94"/>
    </location>
</feature>
<gene>
    <name evidence="2" type="ORF">LLUT_LOCUS14665</name>
</gene>